<keyword evidence="2" id="KW-0808">Transferase</keyword>
<dbReference type="Pfam" id="PF00583">
    <property type="entry name" value="Acetyltransf_1"/>
    <property type="match status" value="1"/>
</dbReference>
<dbReference type="STRING" id="83449.BON30_27240"/>
<proteinExistence type="predicted"/>
<dbReference type="OrthoDB" id="1706016at2"/>
<feature type="domain" description="N-acetyltransferase" evidence="1">
    <location>
        <begin position="130"/>
        <end position="266"/>
    </location>
</feature>
<sequence length="268" mass="29031">MSPEEIHESNVRFQDAWRFFARGSPTGEVLEQPGVSIAASNVPWSMLNAAFLPAPVDTEAALSHAATAAAHYFAPRRQGWMLALCEDWVPPALRARAASLLAPLGLVPSVVATGMVAERLLPASRPLPRMEMRAASDASVRGDLADLNSLSYDVALVTGRQVFDVPAVFSGDNLGFVGYRLEQAATCASVMRANDVAYVSMVATLPPHRQLGCAEAVIRHALTEAHRTWGLERTVLHATPAGLPVYRRMGYRPVTRFQFYMAPPAPGR</sequence>
<reference evidence="2 3" key="2">
    <citation type="submission" date="2016-12" db="EMBL/GenBank/DDBJ databases">
        <title>Draft Genome Sequence of Cystobacter ferrugineus Strain Cbfe23.</title>
        <authorList>
            <person name="Akbar S."/>
            <person name="Dowd S.E."/>
            <person name="Stevens D.C."/>
        </authorList>
    </citation>
    <scope>NUCLEOTIDE SEQUENCE [LARGE SCALE GENOMIC DNA]</scope>
    <source>
        <strain evidence="2 3">Cbfe23</strain>
    </source>
</reference>
<gene>
    <name evidence="2" type="ORF">BON30_27240</name>
</gene>
<evidence type="ECO:0000259" key="1">
    <source>
        <dbReference type="PROSITE" id="PS51186"/>
    </source>
</evidence>
<comment type="caution">
    <text evidence="2">The sequence shown here is derived from an EMBL/GenBank/DDBJ whole genome shotgun (WGS) entry which is preliminary data.</text>
</comment>
<evidence type="ECO:0000313" key="2">
    <source>
        <dbReference type="EMBL" id="OJH37867.1"/>
    </source>
</evidence>
<reference evidence="3" key="1">
    <citation type="submission" date="2016-11" db="EMBL/GenBank/DDBJ databases">
        <authorList>
            <person name="Shukria A."/>
            <person name="Stevens D.C."/>
        </authorList>
    </citation>
    <scope>NUCLEOTIDE SEQUENCE [LARGE SCALE GENOMIC DNA]</scope>
    <source>
        <strain evidence="3">Cbfe23</strain>
    </source>
</reference>
<dbReference type="InterPro" id="IPR016181">
    <property type="entry name" value="Acyl_CoA_acyltransferase"/>
</dbReference>
<organism evidence="2 3">
    <name type="scientific">Cystobacter ferrugineus</name>
    <dbReference type="NCBI Taxonomy" id="83449"/>
    <lineage>
        <taxon>Bacteria</taxon>
        <taxon>Pseudomonadati</taxon>
        <taxon>Myxococcota</taxon>
        <taxon>Myxococcia</taxon>
        <taxon>Myxococcales</taxon>
        <taxon>Cystobacterineae</taxon>
        <taxon>Archangiaceae</taxon>
        <taxon>Cystobacter</taxon>
    </lineage>
</organism>
<accession>A0A1L9B6J9</accession>
<dbReference type="GO" id="GO:0016747">
    <property type="term" value="F:acyltransferase activity, transferring groups other than amino-acyl groups"/>
    <property type="evidence" value="ECO:0007669"/>
    <property type="project" value="InterPro"/>
</dbReference>
<dbReference type="RefSeq" id="WP_071901337.1">
    <property type="nucleotide sequence ID" value="NZ_MPIN01000007.1"/>
</dbReference>
<dbReference type="SUPFAM" id="SSF55729">
    <property type="entry name" value="Acyl-CoA N-acyltransferases (Nat)"/>
    <property type="match status" value="1"/>
</dbReference>
<dbReference type="Proteomes" id="UP000182229">
    <property type="component" value="Unassembled WGS sequence"/>
</dbReference>
<keyword evidence="3" id="KW-1185">Reference proteome</keyword>
<dbReference type="EMBL" id="MPIN01000007">
    <property type="protein sequence ID" value="OJH37867.1"/>
    <property type="molecule type" value="Genomic_DNA"/>
</dbReference>
<dbReference type="InterPro" id="IPR000182">
    <property type="entry name" value="GNAT_dom"/>
</dbReference>
<name>A0A1L9B6J9_9BACT</name>
<dbReference type="AlphaFoldDB" id="A0A1L9B6J9"/>
<dbReference type="Gene3D" id="3.40.630.30">
    <property type="match status" value="1"/>
</dbReference>
<protein>
    <submittedName>
        <fullName evidence="2">GNAT family N-acetyltransferase</fullName>
    </submittedName>
</protein>
<evidence type="ECO:0000313" key="3">
    <source>
        <dbReference type="Proteomes" id="UP000182229"/>
    </source>
</evidence>
<dbReference type="PROSITE" id="PS51186">
    <property type="entry name" value="GNAT"/>
    <property type="match status" value="1"/>
</dbReference>